<keyword evidence="2" id="KW-1185">Reference proteome</keyword>
<organism evidence="1 2">
    <name type="scientific">Rubellimicrobium mesophilum DSM 19309</name>
    <dbReference type="NCBI Taxonomy" id="442562"/>
    <lineage>
        <taxon>Bacteria</taxon>
        <taxon>Pseudomonadati</taxon>
        <taxon>Pseudomonadota</taxon>
        <taxon>Alphaproteobacteria</taxon>
        <taxon>Rhodobacterales</taxon>
        <taxon>Roseobacteraceae</taxon>
        <taxon>Rubellimicrobium</taxon>
    </lineage>
</organism>
<evidence type="ECO:0000313" key="2">
    <source>
        <dbReference type="Proteomes" id="UP000019666"/>
    </source>
</evidence>
<reference evidence="1 2" key="1">
    <citation type="submission" date="2013-02" db="EMBL/GenBank/DDBJ databases">
        <authorList>
            <person name="Fiebig A."/>
            <person name="Goeker M."/>
            <person name="Klenk H.-P.P."/>
        </authorList>
    </citation>
    <scope>NUCLEOTIDE SEQUENCE [LARGE SCALE GENOMIC DNA]</scope>
    <source>
        <strain evidence="1 2">DSM 19309</strain>
    </source>
</reference>
<gene>
    <name evidence="1" type="ORF">Rumeso_00840</name>
</gene>
<name>A0A017HV95_9RHOB</name>
<protein>
    <submittedName>
        <fullName evidence="1">Uncharacterized protein</fullName>
    </submittedName>
</protein>
<dbReference type="HOGENOM" id="CLU_3332544_0_0_5"/>
<dbReference type="AlphaFoldDB" id="A0A017HV95"/>
<accession>A0A017HV95</accession>
<dbReference type="Proteomes" id="UP000019666">
    <property type="component" value="Unassembled WGS sequence"/>
</dbReference>
<comment type="caution">
    <text evidence="1">The sequence shown here is derived from an EMBL/GenBank/DDBJ whole genome shotgun (WGS) entry which is preliminary data.</text>
</comment>
<dbReference type="EMBL" id="AOSK01000024">
    <property type="protein sequence ID" value="EYD77674.1"/>
    <property type="molecule type" value="Genomic_DNA"/>
</dbReference>
<sequence length="38" mass="4171">MDGPATVPICDSPQPETPMKKLLLKAAVALVLKRLLRR</sequence>
<evidence type="ECO:0000313" key="1">
    <source>
        <dbReference type="EMBL" id="EYD77674.1"/>
    </source>
</evidence>
<proteinExistence type="predicted"/>